<reference evidence="1 2" key="1">
    <citation type="journal article" date="2024" name="Fungal Genet. Biol.">
        <title>The porcine skin microbiome exhibits broad fungal antagonism.</title>
        <authorList>
            <person name="De La Cruz K.F."/>
            <person name="Townsend E.C."/>
            <person name="Alex Cheong J.Z."/>
            <person name="Salamzade R."/>
            <person name="Liu A."/>
            <person name="Sandstrom S."/>
            <person name="Davila E."/>
            <person name="Huang L."/>
            <person name="Xu K.H."/>
            <person name="Wu S.Y."/>
            <person name="Meudt J.J."/>
            <person name="Shanmuganayagam D."/>
            <person name="Gibson A.L.F."/>
            <person name="Kalan L.R."/>
        </authorList>
    </citation>
    <scope>NUCLEOTIDE SEQUENCE [LARGE SCALE GENOMIC DNA]</scope>
    <source>
        <strain evidence="1 2">LK2569</strain>
    </source>
</reference>
<gene>
    <name evidence="1" type="ORF">VVR64_00690</name>
</gene>
<protein>
    <submittedName>
        <fullName evidence="1">DNA-binding protein</fullName>
    </submittedName>
</protein>
<evidence type="ECO:0000313" key="1">
    <source>
        <dbReference type="EMBL" id="MEX3527590.1"/>
    </source>
</evidence>
<dbReference type="RefSeq" id="WP_368521831.1">
    <property type="nucleotide sequence ID" value="NZ_JAYWMA010000001.1"/>
</dbReference>
<evidence type="ECO:0000313" key="2">
    <source>
        <dbReference type="Proteomes" id="UP001558353"/>
    </source>
</evidence>
<dbReference type="Proteomes" id="UP001558353">
    <property type="component" value="Unassembled WGS sequence"/>
</dbReference>
<proteinExistence type="predicted"/>
<sequence>MTILNSPTISIRDAAPLLGISASTAYAAVKAGTFPVQVIHVGSRISVPTAPLRKLLGIDTDETKAVA</sequence>
<keyword evidence="2" id="KW-1185">Reference proteome</keyword>
<keyword evidence="1" id="KW-0238">DNA-binding</keyword>
<comment type="caution">
    <text evidence="1">The sequence shown here is derived from an EMBL/GenBank/DDBJ whole genome shotgun (WGS) entry which is preliminary data.</text>
</comment>
<accession>A0ABV3USG8</accession>
<dbReference type="EMBL" id="JAYWMA010000001">
    <property type="protein sequence ID" value="MEX3527590.1"/>
    <property type="molecule type" value="Genomic_DNA"/>
</dbReference>
<organism evidence="1 2">
    <name type="scientific">Corynebacterium xerosis</name>
    <dbReference type="NCBI Taxonomy" id="1725"/>
    <lineage>
        <taxon>Bacteria</taxon>
        <taxon>Bacillati</taxon>
        <taxon>Actinomycetota</taxon>
        <taxon>Actinomycetes</taxon>
        <taxon>Mycobacteriales</taxon>
        <taxon>Corynebacteriaceae</taxon>
        <taxon>Corynebacterium</taxon>
    </lineage>
</organism>
<dbReference type="GO" id="GO:0003677">
    <property type="term" value="F:DNA binding"/>
    <property type="evidence" value="ECO:0007669"/>
    <property type="project" value="UniProtKB-KW"/>
</dbReference>
<name>A0ABV3USG8_9CORY</name>